<dbReference type="EMBL" id="OOIL02006272">
    <property type="protein sequence ID" value="VFQ97116.1"/>
    <property type="molecule type" value="Genomic_DNA"/>
</dbReference>
<dbReference type="OrthoDB" id="1885692at2759"/>
<reference evidence="1 2" key="1">
    <citation type="submission" date="2018-04" db="EMBL/GenBank/DDBJ databases">
        <authorList>
            <person name="Vogel A."/>
        </authorList>
    </citation>
    <scope>NUCLEOTIDE SEQUENCE [LARGE SCALE GENOMIC DNA]</scope>
</reference>
<dbReference type="GO" id="GO:0005634">
    <property type="term" value="C:nucleus"/>
    <property type="evidence" value="ECO:0007669"/>
    <property type="project" value="InterPro"/>
</dbReference>
<proteinExistence type="predicted"/>
<evidence type="ECO:0000313" key="1">
    <source>
        <dbReference type="EMBL" id="VFQ97116.1"/>
    </source>
</evidence>
<organism evidence="1 2">
    <name type="scientific">Cuscuta campestris</name>
    <dbReference type="NCBI Taxonomy" id="132261"/>
    <lineage>
        <taxon>Eukaryota</taxon>
        <taxon>Viridiplantae</taxon>
        <taxon>Streptophyta</taxon>
        <taxon>Embryophyta</taxon>
        <taxon>Tracheophyta</taxon>
        <taxon>Spermatophyta</taxon>
        <taxon>Magnoliopsida</taxon>
        <taxon>eudicotyledons</taxon>
        <taxon>Gunneridae</taxon>
        <taxon>Pentapetalae</taxon>
        <taxon>asterids</taxon>
        <taxon>lamiids</taxon>
        <taxon>Solanales</taxon>
        <taxon>Convolvulaceae</taxon>
        <taxon>Cuscuteae</taxon>
        <taxon>Cuscuta</taxon>
        <taxon>Cuscuta subgen. Grammica</taxon>
        <taxon>Cuscuta sect. Cleistogrammica</taxon>
    </lineage>
</organism>
<dbReference type="GO" id="GO:0010113">
    <property type="term" value="P:negative regulation of systemic acquired resistance"/>
    <property type="evidence" value="ECO:0007669"/>
    <property type="project" value="TreeGrafter"/>
</dbReference>
<evidence type="ECO:0008006" key="3">
    <source>
        <dbReference type="Google" id="ProtNLM"/>
    </source>
</evidence>
<dbReference type="PANTHER" id="PTHR37243">
    <property type="entry name" value="NEGATIVE REGULATOR OF SYSTEMIC ACQUIRED RESISTANCE SNI1"/>
    <property type="match status" value="1"/>
</dbReference>
<protein>
    <recommendedName>
        <fullName evidence="3">Negative regulator of systemic acquired resistance SNI1</fullName>
    </recommendedName>
</protein>
<accession>A0A484N9E7</accession>
<dbReference type="GO" id="GO:0030915">
    <property type="term" value="C:Smc5-Smc6 complex"/>
    <property type="evidence" value="ECO:0007669"/>
    <property type="project" value="InterPro"/>
</dbReference>
<evidence type="ECO:0000313" key="2">
    <source>
        <dbReference type="Proteomes" id="UP000595140"/>
    </source>
</evidence>
<dbReference type="GO" id="GO:0045892">
    <property type="term" value="P:negative regulation of DNA-templated transcription"/>
    <property type="evidence" value="ECO:0007669"/>
    <property type="project" value="InterPro"/>
</dbReference>
<dbReference type="GO" id="GO:0000976">
    <property type="term" value="F:transcription cis-regulatory region binding"/>
    <property type="evidence" value="ECO:0007669"/>
    <property type="project" value="TreeGrafter"/>
</dbReference>
<dbReference type="InterPro" id="IPR034561">
    <property type="entry name" value="SNI1"/>
</dbReference>
<keyword evidence="2" id="KW-1185">Reference proteome</keyword>
<sequence>MARQRGGNGRGMEENTMAILDTSGFNRDSRHRNDDRLAFLEAVRSASLVPEDAVAPTKTMFGAIFQILKDESTLELVVASYQLLNELDKRFPRLHHPMVEKSDSSSPTHCNALVVDEEAWSPFNYGLDSEKVESSTDSGLSINPLEFHSLVQGIGEVVEDKPEASEIKTLRSMLLFQYLVNVLERDFLLRNSAYKENMNWKLVRESLLNMLLGSRKVVYKNFVKDCLSSMCSMYHEMNNTQSMTMTNSNAAVAMALPEAKHCACVSLKKLLFLIIELDSSRNKADSKGLTTRSDGVRTPVSEIILDEITYNSDTLSFLQIFDEPGQKLKLIVQYFQKYIPKTSARNKKSNGLGNSATFESILKCFSNANSTRSIMKKISGEAAMFLLGHAFQAYLPMSMRHTEASEECSTDSKEDVSNSSLPEICQKIVTAFTWIKRENKVTGISHFGKEALFTAATILSSSS</sequence>
<gene>
    <name evidence="1" type="ORF">CCAM_LOCUS38892</name>
</gene>
<name>A0A484N9E7_9ASTE</name>
<dbReference type="GO" id="GO:0006974">
    <property type="term" value="P:DNA damage response"/>
    <property type="evidence" value="ECO:0007669"/>
    <property type="project" value="InterPro"/>
</dbReference>
<dbReference type="AlphaFoldDB" id="A0A484N9E7"/>
<dbReference type="PANTHER" id="PTHR37243:SF2">
    <property type="entry name" value="NEGATIVE REGULATOR OF SYSTEMIC ACQUIRED RESISTANCE SNI1"/>
    <property type="match status" value="1"/>
</dbReference>
<dbReference type="Proteomes" id="UP000595140">
    <property type="component" value="Unassembled WGS sequence"/>
</dbReference>